<dbReference type="InterPro" id="IPR012337">
    <property type="entry name" value="RNaseH-like_sf"/>
</dbReference>
<dbReference type="Pfam" id="PF03104">
    <property type="entry name" value="DNA_pol_B_exo1"/>
    <property type="match status" value="1"/>
</dbReference>
<dbReference type="EMBL" id="JAQMWT010000044">
    <property type="protein sequence ID" value="KAJ8612676.1"/>
    <property type="molecule type" value="Genomic_DNA"/>
</dbReference>
<evidence type="ECO:0000259" key="24">
    <source>
        <dbReference type="Pfam" id="PF14260"/>
    </source>
</evidence>
<evidence type="ECO:0000256" key="14">
    <source>
        <dbReference type="ARBA" id="ARBA00022932"/>
    </source>
</evidence>
<keyword evidence="14 20" id="KW-0239">DNA-directed DNA polymerase</keyword>
<comment type="catalytic activity">
    <reaction evidence="19 20">
        <text>DNA(n) + a 2'-deoxyribonucleoside 5'-triphosphate = DNA(n+1) + diphosphate</text>
        <dbReference type="Rhea" id="RHEA:22508"/>
        <dbReference type="Rhea" id="RHEA-COMP:17339"/>
        <dbReference type="Rhea" id="RHEA-COMP:17340"/>
        <dbReference type="ChEBI" id="CHEBI:33019"/>
        <dbReference type="ChEBI" id="CHEBI:61560"/>
        <dbReference type="ChEBI" id="CHEBI:173112"/>
        <dbReference type="EC" id="2.7.7.7"/>
    </reaction>
</comment>
<evidence type="ECO:0000313" key="26">
    <source>
        <dbReference type="EMBL" id="KAJ8612676.1"/>
    </source>
</evidence>
<keyword evidence="8" id="KW-0540">Nuclease</keyword>
<dbReference type="Pfam" id="PF14260">
    <property type="entry name" value="zf-C4pol"/>
    <property type="match status" value="1"/>
</dbReference>
<dbReference type="InterPro" id="IPR042087">
    <property type="entry name" value="DNA_pol_B_thumb"/>
</dbReference>
<name>A0AAD7UME7_9STRA</name>
<dbReference type="SMART" id="SM00486">
    <property type="entry name" value="POLBc"/>
    <property type="match status" value="1"/>
</dbReference>
<dbReference type="PROSITE" id="PS00116">
    <property type="entry name" value="DNA_POLYMERASE_B"/>
    <property type="match status" value="1"/>
</dbReference>
<dbReference type="GO" id="GO:0008296">
    <property type="term" value="F:3'-5'-DNA exonuclease activity"/>
    <property type="evidence" value="ECO:0007669"/>
    <property type="project" value="TreeGrafter"/>
</dbReference>
<evidence type="ECO:0000313" key="27">
    <source>
        <dbReference type="Proteomes" id="UP001230188"/>
    </source>
</evidence>
<dbReference type="InterPro" id="IPR006134">
    <property type="entry name" value="DNA-dir_DNA_pol_B_multi_dom"/>
</dbReference>
<evidence type="ECO:0000256" key="3">
    <source>
        <dbReference type="ARBA" id="ARBA00005755"/>
    </source>
</evidence>
<evidence type="ECO:0000256" key="18">
    <source>
        <dbReference type="ARBA" id="ARBA00023242"/>
    </source>
</evidence>
<comment type="caution">
    <text evidence="26">The sequence shown here is derived from an EMBL/GenBank/DDBJ whole genome shotgun (WGS) entry which is preliminary data.</text>
</comment>
<evidence type="ECO:0000256" key="19">
    <source>
        <dbReference type="ARBA" id="ARBA00049244"/>
    </source>
</evidence>
<feature type="domain" description="C4-type zinc-finger of DNA polymerase delta" evidence="24">
    <location>
        <begin position="953"/>
        <end position="1022"/>
    </location>
</feature>
<keyword evidence="6 20" id="KW-0548">Nucleotidyltransferase</keyword>
<dbReference type="InterPro" id="IPR050240">
    <property type="entry name" value="DNA_pol_type-B"/>
</dbReference>
<evidence type="ECO:0000256" key="9">
    <source>
        <dbReference type="ARBA" id="ARBA00022723"/>
    </source>
</evidence>
<keyword evidence="11" id="KW-0378">Hydrolase</keyword>
<keyword evidence="5 20" id="KW-0808">Transferase</keyword>
<comment type="subcellular location">
    <subcellularLocation>
        <location evidence="2 20">Nucleus</location>
    </subcellularLocation>
</comment>
<evidence type="ECO:0000256" key="7">
    <source>
        <dbReference type="ARBA" id="ARBA00022705"/>
    </source>
</evidence>
<accession>A0AAD7UME7</accession>
<keyword evidence="27" id="KW-1185">Reference proteome</keyword>
<keyword evidence="7 20" id="KW-0235">DNA replication</keyword>
<evidence type="ECO:0000256" key="6">
    <source>
        <dbReference type="ARBA" id="ARBA00022695"/>
    </source>
</evidence>
<dbReference type="Pfam" id="PF00136">
    <property type="entry name" value="DNA_pol_B"/>
    <property type="match status" value="1"/>
</dbReference>
<feature type="region of interest" description="Disordered" evidence="21">
    <location>
        <begin position="1"/>
        <end position="31"/>
    </location>
</feature>
<gene>
    <name evidence="26" type="ORF">CTAYLR_002097</name>
</gene>
<dbReference type="Gene3D" id="1.10.287.690">
    <property type="entry name" value="Helix hairpin bin"/>
    <property type="match status" value="1"/>
</dbReference>
<evidence type="ECO:0000256" key="4">
    <source>
        <dbReference type="ARBA" id="ARBA00022485"/>
    </source>
</evidence>
<keyword evidence="4 20" id="KW-0004">4Fe-4S</keyword>
<evidence type="ECO:0000256" key="1">
    <source>
        <dbReference type="ARBA" id="ARBA00001966"/>
    </source>
</evidence>
<dbReference type="FunFam" id="3.30.420.10:FF:000004">
    <property type="entry name" value="DNA polymerase"/>
    <property type="match status" value="1"/>
</dbReference>
<comment type="similarity">
    <text evidence="3 20">Belongs to the DNA polymerase type-B family.</text>
</comment>
<dbReference type="InterPro" id="IPR017964">
    <property type="entry name" value="DNA-dir_DNA_pol_B_CS"/>
</dbReference>
<evidence type="ECO:0000259" key="25">
    <source>
        <dbReference type="Pfam" id="PF24055"/>
    </source>
</evidence>
<evidence type="ECO:0000256" key="12">
    <source>
        <dbReference type="ARBA" id="ARBA00022833"/>
    </source>
</evidence>
<evidence type="ECO:0000256" key="21">
    <source>
        <dbReference type="SAM" id="MobiDB-lite"/>
    </source>
</evidence>
<dbReference type="Pfam" id="PF24055">
    <property type="entry name" value="POL3_N"/>
    <property type="match status" value="1"/>
</dbReference>
<evidence type="ECO:0000256" key="17">
    <source>
        <dbReference type="ARBA" id="ARBA00023125"/>
    </source>
</evidence>
<dbReference type="CDD" id="cd05777">
    <property type="entry name" value="DNA_polB_delta_exo"/>
    <property type="match status" value="1"/>
</dbReference>
<dbReference type="GO" id="GO:0051539">
    <property type="term" value="F:4 iron, 4 sulfur cluster binding"/>
    <property type="evidence" value="ECO:0007669"/>
    <property type="project" value="UniProtKB-KW"/>
</dbReference>
<evidence type="ECO:0000256" key="5">
    <source>
        <dbReference type="ARBA" id="ARBA00022679"/>
    </source>
</evidence>
<evidence type="ECO:0000259" key="23">
    <source>
        <dbReference type="Pfam" id="PF03104"/>
    </source>
</evidence>
<dbReference type="PANTHER" id="PTHR10322:SF23">
    <property type="entry name" value="DNA POLYMERASE DELTA CATALYTIC SUBUNIT"/>
    <property type="match status" value="1"/>
</dbReference>
<dbReference type="GO" id="GO:0006287">
    <property type="term" value="P:base-excision repair, gap-filling"/>
    <property type="evidence" value="ECO:0007669"/>
    <property type="project" value="TreeGrafter"/>
</dbReference>
<evidence type="ECO:0000256" key="15">
    <source>
        <dbReference type="ARBA" id="ARBA00023004"/>
    </source>
</evidence>
<dbReference type="GO" id="GO:0008270">
    <property type="term" value="F:zinc ion binding"/>
    <property type="evidence" value="ECO:0007669"/>
    <property type="project" value="UniProtKB-KW"/>
</dbReference>
<keyword evidence="13" id="KW-0269">Exonuclease</keyword>
<dbReference type="EC" id="2.7.7.7" evidence="20"/>
<dbReference type="InterPro" id="IPR023211">
    <property type="entry name" value="DNA_pol_palm_dom_sf"/>
</dbReference>
<keyword evidence="15 20" id="KW-0408">Iron</keyword>
<evidence type="ECO:0000256" key="13">
    <source>
        <dbReference type="ARBA" id="ARBA00022839"/>
    </source>
</evidence>
<sequence length="1041" mass="115359">MMEEEEEEIPDEIIAEEEEEEEAVLGEEEGGGERVWREKWLRPEIAAAAAASSSPEVVLFQWISIDVTTGEKMRGAPGAAGGPVPIVRLYGVTKEGHSVCARCFGFTPYCYASLSDPKLAPKIEAELNASLSRKTSQSCATTTTKAAVLGTEIVTGKSLMGYRESEETYLKIYVSLPSMIPTLRNILVDGVRIGGGGNYVSLQPFESNVPFVLRFLIDNEMSGCSWVEVSKFQRSEGTTRCQVTIDCIYSDLKPDNSKVDIAPLRVLATDIECQGRKGHFPQAEKDPVIQISCVLTVRETVIAQIVFTLGECAPISGADVIPAKTEQELLLNWSGFVKRADPDIITGYNTQNFDIPYLLKRAAALKLRNFSDFGRVFGAARMRPTTNKRSIETTVSGRVMFDLLPHVIRDHKLSSYSLNSVCAEFLNQQKEDVHHSIISELQNGTNEDRRRLAVYCLKDSQLVIRLISKLSVLINYVEMARVTGVPLDFLITRGQQIKVFSMLLRRCRTHKFYVPQTPPPPPSSKVDSSYAGATVVEPKRGFYDKEPVATLDFASLYPSIMQAYNLCYSTLLAPSSQAATTTSTRNDCRKAPDGTMFTTKAKGLLPEILEDLLAARKQAKKDMKSATDPFTKAVQNGRQLALKISANSVYGFAGAAAGQLPCLAVASAVTAYGRDLLLKTKAYVEEHYPKATVIYGDTDSVMVTFGAAAASIADAMPLAERIAKEVTEIFPNPVKLEFEKVYFPYLLMNKKRYAGLLWTTPEKYDYLDAKGLETVRRDNCLLVRQLVDACLRLMIIRGDVDAALAHAKSVISDLLQNKIDVSLLVITKSLSTVENYKAKQAHAELAKKMKARDPGTAPSAGDRVPYVIVPGPKGAAAYEKAEDPAYVLENNLPVDARYYLENQLYKPLRRIFEPVVKDTEFLLKGDHTRVVCKPTPVARKGGIVAFASRKLQCLGCKVIISSGVVCDHCKPREQTIFLKRLKHASDHEKVFNNLWTQCQRCQGSLHQDVLCTNSDCPIFYKRKKVQADLKEAQTTLARFDW</sequence>
<dbReference type="NCBIfam" id="TIGR00592">
    <property type="entry name" value="pol2"/>
    <property type="match status" value="1"/>
</dbReference>
<dbReference type="PRINTS" id="PR00106">
    <property type="entry name" value="DNAPOLB"/>
</dbReference>
<feature type="domain" description="DNA-directed DNA polymerase family B multifunctional" evidence="22">
    <location>
        <begin position="485"/>
        <end position="915"/>
    </location>
</feature>
<dbReference type="InterPro" id="IPR056435">
    <property type="entry name" value="DPOD/Z_N"/>
</dbReference>
<dbReference type="SUPFAM" id="SSF53098">
    <property type="entry name" value="Ribonuclease H-like"/>
    <property type="match status" value="1"/>
</dbReference>
<dbReference type="InterPro" id="IPR036397">
    <property type="entry name" value="RNaseH_sf"/>
</dbReference>
<organism evidence="26 27">
    <name type="scientific">Chrysophaeum taylorii</name>
    <dbReference type="NCBI Taxonomy" id="2483200"/>
    <lineage>
        <taxon>Eukaryota</taxon>
        <taxon>Sar</taxon>
        <taxon>Stramenopiles</taxon>
        <taxon>Ochrophyta</taxon>
        <taxon>Pelagophyceae</taxon>
        <taxon>Pelagomonadales</taxon>
        <taxon>Pelagomonadaceae</taxon>
        <taxon>Chrysophaeum</taxon>
    </lineage>
</organism>
<feature type="domain" description="DNA polymerase delta/zeta catalytic subunit N-terminal" evidence="25">
    <location>
        <begin position="105"/>
        <end position="180"/>
    </location>
</feature>
<feature type="compositionally biased region" description="Acidic residues" evidence="21">
    <location>
        <begin position="1"/>
        <end position="30"/>
    </location>
</feature>
<dbReference type="AlphaFoldDB" id="A0AAD7UME7"/>
<dbReference type="Gene3D" id="3.90.1600.10">
    <property type="entry name" value="Palm domain of DNA polymerase"/>
    <property type="match status" value="1"/>
</dbReference>
<evidence type="ECO:0000256" key="20">
    <source>
        <dbReference type="RuleBase" id="RU000442"/>
    </source>
</evidence>
<protein>
    <recommendedName>
        <fullName evidence="20">DNA polymerase</fullName>
        <ecNumber evidence="20">2.7.7.7</ecNumber>
    </recommendedName>
</protein>
<dbReference type="GO" id="GO:0043625">
    <property type="term" value="C:delta DNA polymerase complex"/>
    <property type="evidence" value="ECO:0007669"/>
    <property type="project" value="TreeGrafter"/>
</dbReference>
<keyword evidence="17 20" id="KW-0238">DNA-binding</keyword>
<dbReference type="SUPFAM" id="SSF56672">
    <property type="entry name" value="DNA/RNA polymerases"/>
    <property type="match status" value="1"/>
</dbReference>
<dbReference type="InterPro" id="IPR025687">
    <property type="entry name" value="Znf-C4pol"/>
</dbReference>
<reference evidence="26" key="1">
    <citation type="submission" date="2023-01" db="EMBL/GenBank/DDBJ databases">
        <title>Metagenome sequencing of chrysophaentin producing Chrysophaeum taylorii.</title>
        <authorList>
            <person name="Davison J."/>
            <person name="Bewley C."/>
        </authorList>
    </citation>
    <scope>NUCLEOTIDE SEQUENCE</scope>
    <source>
        <strain evidence="26">NIES-1699</strain>
    </source>
</reference>
<dbReference type="GO" id="GO:0006297">
    <property type="term" value="P:nucleotide-excision repair, DNA gap filling"/>
    <property type="evidence" value="ECO:0007669"/>
    <property type="project" value="TreeGrafter"/>
</dbReference>
<dbReference type="InterPro" id="IPR006133">
    <property type="entry name" value="DNA-dir_DNA_pol_B_exonuc"/>
</dbReference>
<keyword evidence="18 20" id="KW-0539">Nucleus</keyword>
<dbReference type="GO" id="GO:0003677">
    <property type="term" value="F:DNA binding"/>
    <property type="evidence" value="ECO:0007669"/>
    <property type="project" value="UniProtKB-KW"/>
</dbReference>
<dbReference type="Gene3D" id="3.30.342.10">
    <property type="entry name" value="DNA Polymerase, chain B, domain 1"/>
    <property type="match status" value="1"/>
</dbReference>
<feature type="domain" description="DNA-directed DNA polymerase family B exonuclease" evidence="23">
    <location>
        <begin position="204"/>
        <end position="421"/>
    </location>
</feature>
<dbReference type="InterPro" id="IPR006172">
    <property type="entry name" value="DNA-dir_DNA_pol_B"/>
</dbReference>
<dbReference type="GO" id="GO:0003887">
    <property type="term" value="F:DNA-directed DNA polymerase activity"/>
    <property type="evidence" value="ECO:0007669"/>
    <property type="project" value="UniProtKB-KW"/>
</dbReference>
<dbReference type="InterPro" id="IPR043502">
    <property type="entry name" value="DNA/RNA_pol_sf"/>
</dbReference>
<dbReference type="Proteomes" id="UP001230188">
    <property type="component" value="Unassembled WGS sequence"/>
</dbReference>
<dbReference type="PANTHER" id="PTHR10322">
    <property type="entry name" value="DNA POLYMERASE CATALYTIC SUBUNIT"/>
    <property type="match status" value="1"/>
</dbReference>
<evidence type="ECO:0000256" key="8">
    <source>
        <dbReference type="ARBA" id="ARBA00022722"/>
    </source>
</evidence>
<comment type="cofactor">
    <cofactor evidence="1 20">
        <name>[4Fe-4S] cluster</name>
        <dbReference type="ChEBI" id="CHEBI:49883"/>
    </cofactor>
</comment>
<keyword evidence="10 20" id="KW-0863">Zinc-finger</keyword>
<evidence type="ECO:0000256" key="2">
    <source>
        <dbReference type="ARBA" id="ARBA00004123"/>
    </source>
</evidence>
<evidence type="ECO:0000256" key="16">
    <source>
        <dbReference type="ARBA" id="ARBA00023014"/>
    </source>
</evidence>
<keyword evidence="9 20" id="KW-0479">Metal-binding</keyword>
<keyword evidence="12 20" id="KW-0862">Zinc</keyword>
<keyword evidence="16 20" id="KW-0411">Iron-sulfur</keyword>
<dbReference type="FunFam" id="1.10.287.690:FF:000001">
    <property type="entry name" value="DNA polymerase"/>
    <property type="match status" value="1"/>
</dbReference>
<dbReference type="Gene3D" id="3.30.420.10">
    <property type="entry name" value="Ribonuclease H-like superfamily/Ribonuclease H"/>
    <property type="match status" value="1"/>
</dbReference>
<dbReference type="GO" id="GO:0000166">
    <property type="term" value="F:nucleotide binding"/>
    <property type="evidence" value="ECO:0007669"/>
    <property type="project" value="InterPro"/>
</dbReference>
<proteinExistence type="inferred from homology"/>
<evidence type="ECO:0000256" key="11">
    <source>
        <dbReference type="ARBA" id="ARBA00022801"/>
    </source>
</evidence>
<dbReference type="Gene3D" id="1.10.132.60">
    <property type="entry name" value="DNA polymerase family B, C-terminal domain"/>
    <property type="match status" value="1"/>
</dbReference>
<dbReference type="GO" id="GO:0045004">
    <property type="term" value="P:DNA replication proofreading"/>
    <property type="evidence" value="ECO:0007669"/>
    <property type="project" value="TreeGrafter"/>
</dbReference>
<evidence type="ECO:0000259" key="22">
    <source>
        <dbReference type="Pfam" id="PF00136"/>
    </source>
</evidence>
<evidence type="ECO:0000256" key="10">
    <source>
        <dbReference type="ARBA" id="ARBA00022771"/>
    </source>
</evidence>